<keyword evidence="4" id="KW-1185">Reference proteome</keyword>
<dbReference type="Pfam" id="PF22685">
    <property type="entry name" value="Gal80p_C-like"/>
    <property type="match status" value="1"/>
</dbReference>
<feature type="domain" description="Gal80p-like C-terminal" evidence="2">
    <location>
        <begin position="141"/>
        <end position="290"/>
    </location>
</feature>
<dbReference type="InterPro" id="IPR051317">
    <property type="entry name" value="Gfo/Idh/MocA_oxidoreduct"/>
</dbReference>
<dbReference type="EMBL" id="NKHU02000249">
    <property type="protein sequence ID" value="RHZ46496.1"/>
    <property type="molecule type" value="Genomic_DNA"/>
</dbReference>
<dbReference type="InterPro" id="IPR036291">
    <property type="entry name" value="NAD(P)-bd_dom_sf"/>
</dbReference>
<proteinExistence type="predicted"/>
<dbReference type="VEuPathDB" id="FungiDB:CDV56_103032"/>
<gene>
    <name evidence="3" type="ORF">CDV56_103032</name>
</gene>
<dbReference type="Gene3D" id="3.40.50.720">
    <property type="entry name" value="NAD(P)-binding Rossmann-like Domain"/>
    <property type="match status" value="1"/>
</dbReference>
<protein>
    <submittedName>
        <fullName evidence="3">Uncharacterized protein</fullName>
    </submittedName>
</protein>
<dbReference type="OrthoDB" id="64915at2759"/>
<dbReference type="GO" id="GO:0000166">
    <property type="term" value="F:nucleotide binding"/>
    <property type="evidence" value="ECO:0007669"/>
    <property type="project" value="InterPro"/>
</dbReference>
<comment type="caution">
    <text evidence="3">The sequence shown here is derived from an EMBL/GenBank/DDBJ whole genome shotgun (WGS) entry which is preliminary data.</text>
</comment>
<reference evidence="3" key="1">
    <citation type="submission" date="2018-08" db="EMBL/GenBank/DDBJ databases">
        <title>Draft genome sequence of azole-resistant Aspergillus thermomutatus (Neosartorya pseudofischeri) strain HMR AF 39, isolated from a human nasal aspirate.</title>
        <authorList>
            <person name="Parent-Michaud M."/>
            <person name="Dufresne P.J."/>
            <person name="Fournier E."/>
            <person name="Martineau C."/>
            <person name="Moreira S."/>
            <person name="Perkins V."/>
            <person name="De Repentigny L."/>
            <person name="Dufresne S.F."/>
        </authorList>
    </citation>
    <scope>NUCLEOTIDE SEQUENCE [LARGE SCALE GENOMIC DNA]</scope>
    <source>
        <strain evidence="3">HMR AF 39</strain>
    </source>
</reference>
<evidence type="ECO:0000313" key="3">
    <source>
        <dbReference type="EMBL" id="RHZ46496.1"/>
    </source>
</evidence>
<evidence type="ECO:0000259" key="2">
    <source>
        <dbReference type="Pfam" id="PF22685"/>
    </source>
</evidence>
<dbReference type="InterPro" id="IPR000683">
    <property type="entry name" value="Gfo/Idh/MocA-like_OxRdtase_N"/>
</dbReference>
<dbReference type="AlphaFoldDB" id="A0A397GAR8"/>
<dbReference type="STRING" id="41047.A0A397GAR8"/>
<sequence length="375" mass="41687">MPTIRVGLIGLSGATDYEGTAWAPNAHLPYLQRSEYFTITALLNSSVESARAAIKKYSLPTDTKAYGNPQDLANDPDIDLVVCVVRVDRHFQTVRPSLEAGKTVFVEWPLDRNLDVAKEMAALAAAHNAKTIVGLQASYAPVIRKLRQLVDEGVIGRVMSSTLLGSCGNDVASESKNVRYFLDRTVGGSPMSIHVGHTLETVTSVLGEFKAFTSSCAISRPELDLVDYADGGKVVEQSVRNTVPDQILMHGTTEKSDAFVSINLYAGKEMPGLPRLDWRIQGEKGWLRVTSPMLFLNVGTPETKLELYRTESGQVEEVQVDEDEWDSLPIPAQNIARLYEAYRKGEWYPTFDWALRRHELIDGMWKRFDQGIHLS</sequence>
<name>A0A397GAR8_ASPTH</name>
<dbReference type="Gene3D" id="3.30.360.10">
    <property type="entry name" value="Dihydrodipicolinate Reductase, domain 2"/>
    <property type="match status" value="1"/>
</dbReference>
<feature type="domain" description="Gfo/Idh/MocA-like oxidoreductase N-terminal" evidence="1">
    <location>
        <begin position="4"/>
        <end position="134"/>
    </location>
</feature>
<dbReference type="InterPro" id="IPR055080">
    <property type="entry name" value="Gal80p-like_C"/>
</dbReference>
<dbReference type="GeneID" id="38125006"/>
<dbReference type="Pfam" id="PF01408">
    <property type="entry name" value="GFO_IDH_MocA"/>
    <property type="match status" value="1"/>
</dbReference>
<dbReference type="PANTHER" id="PTHR43708">
    <property type="entry name" value="CONSERVED EXPRESSED OXIDOREDUCTASE (EUROFUNG)"/>
    <property type="match status" value="1"/>
</dbReference>
<dbReference type="RefSeq" id="XP_026611172.1">
    <property type="nucleotide sequence ID" value="XM_026756651.1"/>
</dbReference>
<dbReference type="SUPFAM" id="SSF51735">
    <property type="entry name" value="NAD(P)-binding Rossmann-fold domains"/>
    <property type="match status" value="1"/>
</dbReference>
<organism evidence="3 4">
    <name type="scientific">Aspergillus thermomutatus</name>
    <name type="common">Neosartorya pseudofischeri</name>
    <dbReference type="NCBI Taxonomy" id="41047"/>
    <lineage>
        <taxon>Eukaryota</taxon>
        <taxon>Fungi</taxon>
        <taxon>Dikarya</taxon>
        <taxon>Ascomycota</taxon>
        <taxon>Pezizomycotina</taxon>
        <taxon>Eurotiomycetes</taxon>
        <taxon>Eurotiomycetidae</taxon>
        <taxon>Eurotiales</taxon>
        <taxon>Aspergillaceae</taxon>
        <taxon>Aspergillus</taxon>
        <taxon>Aspergillus subgen. Fumigati</taxon>
    </lineage>
</organism>
<evidence type="ECO:0000313" key="4">
    <source>
        <dbReference type="Proteomes" id="UP000215305"/>
    </source>
</evidence>
<dbReference type="PANTHER" id="PTHR43708:SF1">
    <property type="entry name" value="GALACTOSE_LACTOSE METABOLISM REGULATORY PROTEIN GAL80"/>
    <property type="match status" value="1"/>
</dbReference>
<dbReference type="Proteomes" id="UP000215305">
    <property type="component" value="Unassembled WGS sequence"/>
</dbReference>
<accession>A0A397GAR8</accession>
<dbReference type="SUPFAM" id="SSF55347">
    <property type="entry name" value="Glyceraldehyde-3-phosphate dehydrogenase-like, C-terminal domain"/>
    <property type="match status" value="1"/>
</dbReference>
<evidence type="ECO:0000259" key="1">
    <source>
        <dbReference type="Pfam" id="PF01408"/>
    </source>
</evidence>